<feature type="compositionally biased region" description="Polar residues" evidence="6">
    <location>
        <begin position="548"/>
        <end position="564"/>
    </location>
</feature>
<dbReference type="AlphaFoldDB" id="A0AAV9J962"/>
<keyword evidence="11" id="KW-1185">Reference proteome</keyword>
<feature type="compositionally biased region" description="Basic and acidic residues" evidence="6">
    <location>
        <begin position="31"/>
        <end position="57"/>
    </location>
</feature>
<feature type="domain" description="Myb-like" evidence="7">
    <location>
        <begin position="388"/>
        <end position="434"/>
    </location>
</feature>
<dbReference type="Pfam" id="PF04433">
    <property type="entry name" value="SWIRM"/>
    <property type="match status" value="1"/>
</dbReference>
<dbReference type="InterPro" id="IPR041984">
    <property type="entry name" value="Rsc8/Ssr1/Ssr2_ZZ"/>
</dbReference>
<dbReference type="PROSITE" id="PS51293">
    <property type="entry name" value="SANT"/>
    <property type="match status" value="1"/>
</dbReference>
<feature type="region of interest" description="Disordered" evidence="6">
    <location>
        <begin position="1"/>
        <end position="92"/>
    </location>
</feature>
<keyword evidence="5" id="KW-0175">Coiled coil</keyword>
<keyword evidence="3" id="KW-0804">Transcription</keyword>
<dbReference type="CDD" id="cd00167">
    <property type="entry name" value="SANT"/>
    <property type="match status" value="1"/>
</dbReference>
<dbReference type="Pfam" id="PF00249">
    <property type="entry name" value="Myb_DNA-binding"/>
    <property type="match status" value="1"/>
</dbReference>
<feature type="compositionally biased region" description="Acidic residues" evidence="6">
    <location>
        <begin position="73"/>
        <end position="88"/>
    </location>
</feature>
<accession>A0AAV9J962</accession>
<dbReference type="GO" id="GO:0042393">
    <property type="term" value="F:histone binding"/>
    <property type="evidence" value="ECO:0007669"/>
    <property type="project" value="TreeGrafter"/>
</dbReference>
<evidence type="ECO:0000259" key="7">
    <source>
        <dbReference type="PROSITE" id="PS50090"/>
    </source>
</evidence>
<dbReference type="GO" id="GO:0006338">
    <property type="term" value="P:chromatin remodeling"/>
    <property type="evidence" value="ECO:0007669"/>
    <property type="project" value="UniProtKB-ARBA"/>
</dbReference>
<feature type="compositionally biased region" description="Low complexity" evidence="6">
    <location>
        <begin position="519"/>
        <end position="534"/>
    </location>
</feature>
<dbReference type="Gene3D" id="1.10.10.10">
    <property type="entry name" value="Winged helix-like DNA-binding domain superfamily/Winged helix DNA-binding domain"/>
    <property type="match status" value="1"/>
</dbReference>
<evidence type="ECO:0000256" key="2">
    <source>
        <dbReference type="ARBA" id="ARBA00023125"/>
    </source>
</evidence>
<sequence length="695" mass="76066">MEGSFADEDTQAPGQASDDLIQAENEAIEAEQERAHDPDTSMADIKHQPTEEPEAHPISDNPLDAPEGPPAENAEDVGEGEGEDEEMAEPQAGDAVPAVEAADAHAPAITKTAVELSARAHLIDQNHSIILPSYSAWFDMHEIHNLERKALPEFFNSRNRSKTPAVYKDYRDFMVNTYRLNPAEYLTVTACRRNLAGDVCAIMRVHAFLEQWGLINYQIDPDTRPSNIGPPFTGHFRITADTPRGLQPLQPASGSTITAGKPYAGTDRIASAGKADLNLEVRRNIYDTKGKDVTPANDANGESSKNLEESLSKGGKQYFCYSCGKDCTRVRYHNSKNPASSATTPKPSKEQRYDLCSLCFQEGRFPSSTTAADYTKLENERYRSLGDKEAPWSDSELLLLLEGLELFDDNWESVADHVGSRTREECVLKFLQLEIEDKYLEDAPAANGQANGGVGAQDLAYLSGGRLPFSQFDNPVMSVMGFLAGLADPATTAKAAGKSVEEMRRTLKSRIESDSTTGAEKAASQDAEASSSQDVKGERAESMDIDDTTSLATREPPTSTSHDLPTTALSLTAARSAALASHTERQLTNQVSAAVNLQLQKLELKLQQFNEMESLLQAERREVERMRQRLFLDRLAFRKRVRETEAKLAGMKIAVPTGERMSMESGAEGAHTAGAPPGGVEAYQEGMEGFMRHEI</sequence>
<dbReference type="GO" id="GO:0045893">
    <property type="term" value="P:positive regulation of DNA-templated transcription"/>
    <property type="evidence" value="ECO:0007669"/>
    <property type="project" value="TreeGrafter"/>
</dbReference>
<evidence type="ECO:0000256" key="3">
    <source>
        <dbReference type="ARBA" id="ARBA00023163"/>
    </source>
</evidence>
<comment type="caution">
    <text evidence="10">The sequence shown here is derived from an EMBL/GenBank/DDBJ whole genome shotgun (WGS) entry which is preliminary data.</text>
</comment>
<dbReference type="PANTHER" id="PTHR12802">
    <property type="entry name" value="SWI/SNF COMPLEX-RELATED"/>
    <property type="match status" value="1"/>
</dbReference>
<dbReference type="InterPro" id="IPR017884">
    <property type="entry name" value="SANT_dom"/>
</dbReference>
<dbReference type="FunFam" id="1.10.10.60:FF:000014">
    <property type="entry name" value="SWI/SNF complex subunit SMARCC2 isoform C"/>
    <property type="match status" value="1"/>
</dbReference>
<name>A0AAV9J962_9PEZI</name>
<dbReference type="PROSITE" id="PS50090">
    <property type="entry name" value="MYB_LIKE"/>
    <property type="match status" value="1"/>
</dbReference>
<evidence type="ECO:0000259" key="8">
    <source>
        <dbReference type="PROSITE" id="PS50934"/>
    </source>
</evidence>
<organism evidence="10 11">
    <name type="scientific">Oleoguttula mirabilis</name>
    <dbReference type="NCBI Taxonomy" id="1507867"/>
    <lineage>
        <taxon>Eukaryota</taxon>
        <taxon>Fungi</taxon>
        <taxon>Dikarya</taxon>
        <taxon>Ascomycota</taxon>
        <taxon>Pezizomycotina</taxon>
        <taxon>Dothideomycetes</taxon>
        <taxon>Dothideomycetidae</taxon>
        <taxon>Mycosphaerellales</taxon>
        <taxon>Teratosphaeriaceae</taxon>
        <taxon>Oleoguttula</taxon>
    </lineage>
</organism>
<keyword evidence="4" id="KW-0539">Nucleus</keyword>
<keyword evidence="2" id="KW-0238">DNA-binding</keyword>
<dbReference type="EMBL" id="JAVFHQ010000050">
    <property type="protein sequence ID" value="KAK4541633.1"/>
    <property type="molecule type" value="Genomic_DNA"/>
</dbReference>
<dbReference type="Gene3D" id="1.10.10.60">
    <property type="entry name" value="Homeodomain-like"/>
    <property type="match status" value="1"/>
</dbReference>
<feature type="domain" description="SWIRM" evidence="8">
    <location>
        <begin position="129"/>
        <end position="226"/>
    </location>
</feature>
<dbReference type="GO" id="GO:0003677">
    <property type="term" value="F:DNA binding"/>
    <property type="evidence" value="ECO:0007669"/>
    <property type="project" value="UniProtKB-KW"/>
</dbReference>
<evidence type="ECO:0008006" key="12">
    <source>
        <dbReference type="Google" id="ProtNLM"/>
    </source>
</evidence>
<dbReference type="InterPro" id="IPR009057">
    <property type="entry name" value="Homeodomain-like_sf"/>
</dbReference>
<dbReference type="InterPro" id="IPR032451">
    <property type="entry name" value="SMARCC_C"/>
</dbReference>
<dbReference type="InterPro" id="IPR001005">
    <property type="entry name" value="SANT/Myb"/>
</dbReference>
<evidence type="ECO:0000256" key="4">
    <source>
        <dbReference type="ARBA" id="ARBA00023242"/>
    </source>
</evidence>
<dbReference type="InterPro" id="IPR036388">
    <property type="entry name" value="WH-like_DNA-bd_sf"/>
</dbReference>
<feature type="compositionally biased region" description="Acidic residues" evidence="6">
    <location>
        <begin position="1"/>
        <end position="10"/>
    </location>
</feature>
<feature type="region of interest" description="Disordered" evidence="6">
    <location>
        <begin position="509"/>
        <end position="567"/>
    </location>
</feature>
<evidence type="ECO:0000256" key="5">
    <source>
        <dbReference type="SAM" id="Coils"/>
    </source>
</evidence>
<dbReference type="SMART" id="SM00717">
    <property type="entry name" value="SANT"/>
    <property type="match status" value="1"/>
</dbReference>
<evidence type="ECO:0000256" key="1">
    <source>
        <dbReference type="ARBA" id="ARBA00023015"/>
    </source>
</evidence>
<reference evidence="10 11" key="1">
    <citation type="submission" date="2021-11" db="EMBL/GenBank/DDBJ databases">
        <title>Black yeast isolated from Biological Soil Crust.</title>
        <authorList>
            <person name="Kurbessoian T."/>
        </authorList>
    </citation>
    <scope>NUCLEOTIDE SEQUENCE [LARGE SCALE GENOMIC DNA]</scope>
    <source>
        <strain evidence="10 11">CCFEE 5522</strain>
    </source>
</reference>
<evidence type="ECO:0000259" key="9">
    <source>
        <dbReference type="PROSITE" id="PS51293"/>
    </source>
</evidence>
<feature type="domain" description="SANT" evidence="9">
    <location>
        <begin position="387"/>
        <end position="438"/>
    </location>
</feature>
<feature type="coiled-coil region" evidence="5">
    <location>
        <begin position="592"/>
        <end position="629"/>
    </location>
</feature>
<protein>
    <recommendedName>
        <fullName evidence="12">SWIRM-domain-containing protein</fullName>
    </recommendedName>
</protein>
<gene>
    <name evidence="10" type="ORF">LTR36_007777</name>
</gene>
<keyword evidence="1" id="KW-0805">Transcription regulation</keyword>
<dbReference type="Proteomes" id="UP001324427">
    <property type="component" value="Unassembled WGS sequence"/>
</dbReference>
<dbReference type="Pfam" id="PF16495">
    <property type="entry name" value="SWIRM-assoc_1"/>
    <property type="match status" value="1"/>
</dbReference>
<dbReference type="GO" id="GO:0016514">
    <property type="term" value="C:SWI/SNF complex"/>
    <property type="evidence" value="ECO:0007669"/>
    <property type="project" value="TreeGrafter"/>
</dbReference>
<proteinExistence type="predicted"/>
<evidence type="ECO:0000256" key="6">
    <source>
        <dbReference type="SAM" id="MobiDB-lite"/>
    </source>
</evidence>
<dbReference type="SUPFAM" id="SSF46689">
    <property type="entry name" value="Homeodomain-like"/>
    <property type="match status" value="2"/>
</dbReference>
<dbReference type="FunFam" id="1.10.10.10:FF:000020">
    <property type="entry name" value="SWI/SNF complex subunit SMARCC2 isoform c"/>
    <property type="match status" value="1"/>
</dbReference>
<evidence type="ECO:0000313" key="10">
    <source>
        <dbReference type="EMBL" id="KAK4541633.1"/>
    </source>
</evidence>
<evidence type="ECO:0000313" key="11">
    <source>
        <dbReference type="Proteomes" id="UP001324427"/>
    </source>
</evidence>
<dbReference type="CDD" id="cd02336">
    <property type="entry name" value="ZZ_RSC8"/>
    <property type="match status" value="1"/>
</dbReference>
<dbReference type="InterPro" id="IPR007526">
    <property type="entry name" value="SWIRM"/>
</dbReference>
<dbReference type="PANTHER" id="PTHR12802:SF41">
    <property type="entry name" value="BRAHMA ASSOCIATED PROTEIN 155 KDA"/>
    <property type="match status" value="1"/>
</dbReference>
<dbReference type="PROSITE" id="PS50934">
    <property type="entry name" value="SWIRM"/>
    <property type="match status" value="1"/>
</dbReference>